<evidence type="ECO:0000313" key="10">
    <source>
        <dbReference type="EMBL" id="APV35906.1"/>
    </source>
</evidence>
<sequence>MSLSNTSTPVDQNAFDPQVAAELRAKRKSKIQKSLAKRHRKEKSFRIFGLSAVVIGLLFVALLFGSILAKGLPAFWQTSVTVPVYFDPTIINAGPKPTQAAGETPAHFQERYIDWQTKMGMVDWDALIVNGMIAKDPALAAKRDDLTSLYTSSEAYRLRDMVFQDPSLVGKREEIKFLADANIDVWLTGKIDRSLPDDQQQLSPEVRQLADQLEAKGILSHTFNTSLFTNPDSRSSPATSGLAGAFMGSLFMMLIVIFISIPIGVASAIYLEEFAKQNILTDTIEVNINNLAAVPSIVFGLLGAAIFINWMHLPLSAPLVGGLVLSLMTLPTVIITTRASLKAVPPSIRQAALGLGASKVQTVFHHVLPLALPGILTGAIIGVAQALGETAPLLLIGMSAFVASVPTSPLDQSTALPVQIFLWQGNELRNFFEGRTAAAIIVLLVMMIGLNSLAIWLRKKFEVRW</sequence>
<dbReference type="InterPro" id="IPR000515">
    <property type="entry name" value="MetI-like"/>
</dbReference>
<dbReference type="GeneID" id="67510696"/>
<dbReference type="GO" id="GO:0005886">
    <property type="term" value="C:plasma membrane"/>
    <property type="evidence" value="ECO:0007669"/>
    <property type="project" value="UniProtKB-SubCell"/>
</dbReference>
<dbReference type="Pfam" id="PF11812">
    <property type="entry name" value="DUF3333"/>
    <property type="match status" value="1"/>
</dbReference>
<feature type="transmembrane region" description="Helical" evidence="9">
    <location>
        <begin position="47"/>
        <end position="69"/>
    </location>
</feature>
<dbReference type="NCBIfam" id="TIGR00974">
    <property type="entry name" value="3a0107s02c"/>
    <property type="match status" value="1"/>
</dbReference>
<organism evidence="10 11">
    <name type="scientific">Acinetobacter soli</name>
    <dbReference type="NCBI Taxonomy" id="487316"/>
    <lineage>
        <taxon>Bacteria</taxon>
        <taxon>Pseudomonadati</taxon>
        <taxon>Pseudomonadota</taxon>
        <taxon>Gammaproteobacteria</taxon>
        <taxon>Moraxellales</taxon>
        <taxon>Moraxellaceae</taxon>
        <taxon>Acinetobacter</taxon>
    </lineage>
</organism>
<keyword evidence="4" id="KW-0813">Transport</keyword>
<dbReference type="CDD" id="cd06261">
    <property type="entry name" value="TM_PBP2"/>
    <property type="match status" value="1"/>
</dbReference>
<dbReference type="KEGG" id="asol:BEN76_07685"/>
<reference evidence="10 11" key="1">
    <citation type="submission" date="2016-08" db="EMBL/GenBank/DDBJ databases">
        <title>Complete genome sequence of Acinetobacter baylyi strain GFJ2.</title>
        <authorList>
            <person name="Tabata M."/>
            <person name="Kuboki S."/>
            <person name="Gibu N."/>
            <person name="Kinouchi Y."/>
            <person name="Vangnai A."/>
            <person name="Kasai D."/>
            <person name="Fukuda M."/>
        </authorList>
    </citation>
    <scope>NUCLEOTIDE SEQUENCE [LARGE SCALE GENOMIC DNA]</scope>
    <source>
        <strain evidence="10 11">GFJ2</strain>
    </source>
</reference>
<keyword evidence="6 9" id="KW-0812">Transmembrane</keyword>
<evidence type="ECO:0000256" key="8">
    <source>
        <dbReference type="ARBA" id="ARBA00023136"/>
    </source>
</evidence>
<evidence type="ECO:0000256" key="9">
    <source>
        <dbReference type="RuleBase" id="RU363043"/>
    </source>
</evidence>
<evidence type="ECO:0000313" key="11">
    <source>
        <dbReference type="Proteomes" id="UP000185674"/>
    </source>
</evidence>
<dbReference type="SUPFAM" id="SSF161098">
    <property type="entry name" value="MetI-like"/>
    <property type="match status" value="1"/>
</dbReference>
<feature type="transmembrane region" description="Helical" evidence="9">
    <location>
        <begin position="291"/>
        <end position="313"/>
    </location>
</feature>
<feature type="transmembrane region" description="Helical" evidence="9">
    <location>
        <begin position="319"/>
        <end position="341"/>
    </location>
</feature>
<keyword evidence="7 9" id="KW-1133">Transmembrane helix</keyword>
<protein>
    <recommendedName>
        <fullName evidence="3 9">Phosphate transport system permease protein PstA</fullName>
    </recommendedName>
</protein>
<accession>A0A1P8EI79</accession>
<dbReference type="PANTHER" id="PTHR43470:SF5">
    <property type="entry name" value="PHOSPHATE TRANSPORT SYSTEM PERMEASE PROTEIN PSTA"/>
    <property type="match status" value="1"/>
</dbReference>
<keyword evidence="5 9" id="KW-1003">Cell membrane</keyword>
<dbReference type="eggNOG" id="COG0581">
    <property type="taxonomic scope" value="Bacteria"/>
</dbReference>
<dbReference type="InterPro" id="IPR005672">
    <property type="entry name" value="Phosphate_PstA"/>
</dbReference>
<dbReference type="GO" id="GO:0035435">
    <property type="term" value="P:phosphate ion transmembrane transport"/>
    <property type="evidence" value="ECO:0007669"/>
    <property type="project" value="InterPro"/>
</dbReference>
<dbReference type="PROSITE" id="PS50928">
    <property type="entry name" value="ABC_TM1"/>
    <property type="match status" value="1"/>
</dbReference>
<dbReference type="Gene3D" id="1.10.3720.10">
    <property type="entry name" value="MetI-like"/>
    <property type="match status" value="1"/>
</dbReference>
<proteinExistence type="inferred from homology"/>
<dbReference type="GO" id="GO:0005315">
    <property type="term" value="F:phosphate transmembrane transporter activity"/>
    <property type="evidence" value="ECO:0007669"/>
    <property type="project" value="InterPro"/>
</dbReference>
<evidence type="ECO:0000256" key="2">
    <source>
        <dbReference type="ARBA" id="ARBA00007069"/>
    </source>
</evidence>
<dbReference type="Pfam" id="PF00528">
    <property type="entry name" value="BPD_transp_1"/>
    <property type="match status" value="1"/>
</dbReference>
<evidence type="ECO:0000256" key="4">
    <source>
        <dbReference type="ARBA" id="ARBA00022448"/>
    </source>
</evidence>
<evidence type="ECO:0000256" key="3">
    <source>
        <dbReference type="ARBA" id="ARBA00016864"/>
    </source>
</evidence>
<evidence type="ECO:0000256" key="7">
    <source>
        <dbReference type="ARBA" id="ARBA00022989"/>
    </source>
</evidence>
<dbReference type="AlphaFoldDB" id="A0A1P8EI79"/>
<dbReference type="RefSeq" id="WP_004936478.1">
    <property type="nucleotide sequence ID" value="NZ_BBNM01000003.1"/>
</dbReference>
<feature type="transmembrane region" description="Helical" evidence="9">
    <location>
        <begin position="250"/>
        <end position="271"/>
    </location>
</feature>
<evidence type="ECO:0000256" key="5">
    <source>
        <dbReference type="ARBA" id="ARBA00022475"/>
    </source>
</evidence>
<dbReference type="InterPro" id="IPR024573">
    <property type="entry name" value="DUF3333"/>
</dbReference>
<gene>
    <name evidence="10" type="ORF">BEN76_07685</name>
</gene>
<dbReference type="InterPro" id="IPR035906">
    <property type="entry name" value="MetI-like_sf"/>
</dbReference>
<keyword evidence="8 9" id="KW-0472">Membrane</keyword>
<evidence type="ECO:0000256" key="6">
    <source>
        <dbReference type="ARBA" id="ARBA00022692"/>
    </source>
</evidence>
<dbReference type="Proteomes" id="UP000185674">
    <property type="component" value="Chromosome"/>
</dbReference>
<feature type="transmembrane region" description="Helical" evidence="9">
    <location>
        <begin position="437"/>
        <end position="457"/>
    </location>
</feature>
<comment type="similarity">
    <text evidence="2 9">Belongs to the binding-protein-dependent transport system permease family. CysTW subfamily.</text>
</comment>
<dbReference type="EMBL" id="CP016896">
    <property type="protein sequence ID" value="APV35906.1"/>
    <property type="molecule type" value="Genomic_DNA"/>
</dbReference>
<dbReference type="STRING" id="487316.BEN76_07685"/>
<evidence type="ECO:0000256" key="1">
    <source>
        <dbReference type="ARBA" id="ARBA00004651"/>
    </source>
</evidence>
<name>A0A1P8EI79_9GAMM</name>
<feature type="transmembrane region" description="Helical" evidence="9">
    <location>
        <begin position="362"/>
        <end position="387"/>
    </location>
</feature>
<comment type="subcellular location">
    <subcellularLocation>
        <location evidence="9">Cell inner membrane</location>
        <topology evidence="9">Multi-pass membrane protein</topology>
    </subcellularLocation>
    <subcellularLocation>
        <location evidence="1">Cell membrane</location>
        <topology evidence="1">Multi-pass membrane protein</topology>
    </subcellularLocation>
</comment>
<dbReference type="PANTHER" id="PTHR43470">
    <property type="entry name" value="PHOSPHATE TRANSPORT SYSTEM PERMEASE PROTEIN PSTA-RELATED"/>
    <property type="match status" value="1"/>
</dbReference>